<evidence type="ECO:0000259" key="1">
    <source>
        <dbReference type="Pfam" id="PF05239"/>
    </source>
</evidence>
<dbReference type="EMBL" id="QRDZ01000006">
    <property type="protein sequence ID" value="RED84359.1"/>
    <property type="molecule type" value="Genomic_DNA"/>
</dbReference>
<dbReference type="Proteomes" id="UP000256977">
    <property type="component" value="Unassembled WGS sequence"/>
</dbReference>
<gene>
    <name evidence="2" type="ORF">DFP98_106235</name>
</gene>
<feature type="domain" description="PRC-barrel" evidence="1">
    <location>
        <begin position="2"/>
        <end position="73"/>
    </location>
</feature>
<reference evidence="2 3" key="1">
    <citation type="submission" date="2018-07" db="EMBL/GenBank/DDBJ databases">
        <title>Genomic Encyclopedia of Type Strains, Phase III (KMG-III): the genomes of soil and plant-associated and newly described type strains.</title>
        <authorList>
            <person name="Whitman W."/>
        </authorList>
    </citation>
    <scope>NUCLEOTIDE SEQUENCE [LARGE SCALE GENOMIC DNA]</scope>
    <source>
        <strain evidence="2 3">CECT 7287</strain>
    </source>
</reference>
<comment type="caution">
    <text evidence="2">The sequence shown here is derived from an EMBL/GenBank/DDBJ whole genome shotgun (WGS) entry which is preliminary data.</text>
</comment>
<protein>
    <submittedName>
        <fullName evidence="2">Uncharacterized protein YrrD</fullName>
    </submittedName>
</protein>
<dbReference type="Gene3D" id="2.30.30.240">
    <property type="entry name" value="PRC-barrel domain"/>
    <property type="match status" value="2"/>
</dbReference>
<organism evidence="2 3">
    <name type="scientific">Cohnella phaseoli</name>
    <dbReference type="NCBI Taxonomy" id="456490"/>
    <lineage>
        <taxon>Bacteria</taxon>
        <taxon>Bacillati</taxon>
        <taxon>Bacillota</taxon>
        <taxon>Bacilli</taxon>
        <taxon>Bacillales</taxon>
        <taxon>Paenibacillaceae</taxon>
        <taxon>Cohnella</taxon>
    </lineage>
</organism>
<proteinExistence type="predicted"/>
<feature type="domain" description="PRC-barrel" evidence="1">
    <location>
        <begin position="94"/>
        <end position="167"/>
    </location>
</feature>
<keyword evidence="3" id="KW-1185">Reference proteome</keyword>
<dbReference type="InterPro" id="IPR011033">
    <property type="entry name" value="PRC_barrel-like_sf"/>
</dbReference>
<dbReference type="AlphaFoldDB" id="A0A3D9KEN8"/>
<dbReference type="SUPFAM" id="SSF50346">
    <property type="entry name" value="PRC-barrel domain"/>
    <property type="match status" value="2"/>
</dbReference>
<evidence type="ECO:0000313" key="2">
    <source>
        <dbReference type="EMBL" id="RED84359.1"/>
    </source>
</evidence>
<sequence>MFQVERILGLPVLFESGKSVGKIKDLWFDEFWRLVGVVLDRHTRSGLFRKLSKIVYWKDIVHLGEDALLIRNAAAVASINGKELLRTFHSGIVRLKDMPVYTIEGQYLGKVSDVYFKPSEGTQIIGYELTDGFLADVMEGRRQLFLPDASDKMTLGDDAILVPASYERILTREPTWKATGEDG</sequence>
<dbReference type="OrthoDB" id="1707618at2"/>
<name>A0A3D9KEN8_9BACL</name>
<accession>A0A3D9KEN8</accession>
<dbReference type="RefSeq" id="WP_116060503.1">
    <property type="nucleotide sequence ID" value="NZ_QRDZ01000006.1"/>
</dbReference>
<dbReference type="InterPro" id="IPR027275">
    <property type="entry name" value="PRC-brl_dom"/>
</dbReference>
<dbReference type="Pfam" id="PF05239">
    <property type="entry name" value="PRC"/>
    <property type="match status" value="2"/>
</dbReference>
<evidence type="ECO:0000313" key="3">
    <source>
        <dbReference type="Proteomes" id="UP000256977"/>
    </source>
</evidence>